<evidence type="ECO:0000256" key="4">
    <source>
        <dbReference type="ARBA" id="ARBA00023136"/>
    </source>
</evidence>
<feature type="transmembrane region" description="Helical" evidence="7">
    <location>
        <begin position="425"/>
        <end position="443"/>
    </location>
</feature>
<evidence type="ECO:0000256" key="3">
    <source>
        <dbReference type="ARBA" id="ARBA00022989"/>
    </source>
</evidence>
<dbReference type="PRINTS" id="PR00237">
    <property type="entry name" value="GPCRRHODOPSN"/>
</dbReference>
<dbReference type="GO" id="GO:0008270">
    <property type="term" value="F:zinc ion binding"/>
    <property type="evidence" value="ECO:0007669"/>
    <property type="project" value="UniProtKB-KW"/>
</dbReference>
<dbReference type="EMBL" id="BMAT01012428">
    <property type="protein sequence ID" value="GFR92138.1"/>
    <property type="molecule type" value="Genomic_DNA"/>
</dbReference>
<comment type="caution">
    <text evidence="10">The sequence shown here is derived from an EMBL/GenBank/DDBJ whole genome shotgun (WGS) entry which is preliminary data.</text>
</comment>
<dbReference type="SUPFAM" id="SSF81321">
    <property type="entry name" value="Family A G protein-coupled receptor-like"/>
    <property type="match status" value="1"/>
</dbReference>
<dbReference type="InterPro" id="IPR017452">
    <property type="entry name" value="GPCR_Rhodpsn_7TM"/>
</dbReference>
<evidence type="ECO:0000256" key="6">
    <source>
        <dbReference type="SAM" id="MobiDB-lite"/>
    </source>
</evidence>
<reference evidence="10 11" key="1">
    <citation type="journal article" date="2021" name="Elife">
        <title>Chloroplast acquisition without the gene transfer in kleptoplastic sea slugs, Plakobranchus ocellatus.</title>
        <authorList>
            <person name="Maeda T."/>
            <person name="Takahashi S."/>
            <person name="Yoshida T."/>
            <person name="Shimamura S."/>
            <person name="Takaki Y."/>
            <person name="Nagai Y."/>
            <person name="Toyoda A."/>
            <person name="Suzuki Y."/>
            <person name="Arimoto A."/>
            <person name="Ishii H."/>
            <person name="Satoh N."/>
            <person name="Nishiyama T."/>
            <person name="Hasebe M."/>
            <person name="Maruyama T."/>
            <person name="Minagawa J."/>
            <person name="Obokata J."/>
            <person name="Shigenobu S."/>
        </authorList>
    </citation>
    <scope>NUCLEOTIDE SEQUENCE [LARGE SCALE GENOMIC DNA]</scope>
</reference>
<feature type="transmembrane region" description="Helical" evidence="7">
    <location>
        <begin position="560"/>
        <end position="581"/>
    </location>
</feature>
<feature type="transmembrane region" description="Helical" evidence="7">
    <location>
        <begin position="1218"/>
        <end position="1244"/>
    </location>
</feature>
<organism evidence="10 11">
    <name type="scientific">Elysia marginata</name>
    <dbReference type="NCBI Taxonomy" id="1093978"/>
    <lineage>
        <taxon>Eukaryota</taxon>
        <taxon>Metazoa</taxon>
        <taxon>Spiralia</taxon>
        <taxon>Lophotrochozoa</taxon>
        <taxon>Mollusca</taxon>
        <taxon>Gastropoda</taxon>
        <taxon>Heterobranchia</taxon>
        <taxon>Euthyneura</taxon>
        <taxon>Panpulmonata</taxon>
        <taxon>Sacoglossa</taxon>
        <taxon>Placobranchoidea</taxon>
        <taxon>Plakobranchidae</taxon>
        <taxon>Elysia</taxon>
    </lineage>
</organism>
<dbReference type="Pfam" id="PF00001">
    <property type="entry name" value="7tm_1"/>
    <property type="match status" value="1"/>
</dbReference>
<name>A0AAV4H1U5_9GAST</name>
<evidence type="ECO:0000313" key="10">
    <source>
        <dbReference type="EMBL" id="GFR92138.1"/>
    </source>
</evidence>
<proteinExistence type="predicted"/>
<gene>
    <name evidence="10" type="ORF">ElyMa_006193200</name>
</gene>
<evidence type="ECO:0000256" key="2">
    <source>
        <dbReference type="ARBA" id="ARBA00022692"/>
    </source>
</evidence>
<dbReference type="GO" id="GO:0003676">
    <property type="term" value="F:nucleic acid binding"/>
    <property type="evidence" value="ECO:0007669"/>
    <property type="project" value="InterPro"/>
</dbReference>
<evidence type="ECO:0000259" key="8">
    <source>
        <dbReference type="PROSITE" id="PS50158"/>
    </source>
</evidence>
<dbReference type="GO" id="GO:0004930">
    <property type="term" value="F:G protein-coupled receptor activity"/>
    <property type="evidence" value="ECO:0007669"/>
    <property type="project" value="InterPro"/>
</dbReference>
<feature type="domain" description="G-protein coupled receptors family 1 profile" evidence="9">
    <location>
        <begin position="433"/>
        <end position="589"/>
    </location>
</feature>
<protein>
    <recommendedName>
        <fullName evidence="12">G-protein coupled receptors family 1 profile domain-containing protein</fullName>
    </recommendedName>
</protein>
<dbReference type="GO" id="GO:0016020">
    <property type="term" value="C:membrane"/>
    <property type="evidence" value="ECO:0007669"/>
    <property type="project" value="UniProtKB-SubCell"/>
</dbReference>
<dbReference type="SUPFAM" id="SSF47353">
    <property type="entry name" value="Retrovirus capsid dimerization domain-like"/>
    <property type="match status" value="1"/>
</dbReference>
<feature type="transmembrane region" description="Helical" evidence="7">
    <location>
        <begin position="455"/>
        <end position="475"/>
    </location>
</feature>
<comment type="subcellular location">
    <subcellularLocation>
        <location evidence="1">Membrane</location>
    </subcellularLocation>
</comment>
<keyword evidence="3 7" id="KW-1133">Transmembrane helix</keyword>
<feature type="domain" description="CCHC-type" evidence="8">
    <location>
        <begin position="120"/>
        <end position="133"/>
    </location>
</feature>
<dbReference type="AlphaFoldDB" id="A0AAV4H1U5"/>
<keyword evidence="2 7" id="KW-0812">Transmembrane</keyword>
<dbReference type="PROSITE" id="PS50158">
    <property type="entry name" value="ZF_CCHC"/>
    <property type="match status" value="1"/>
</dbReference>
<sequence length="1266" mass="140545">MFIVRIVTYLDRWIELSRTEKSYERLKDLIVREQFMDACPEDLATSLREKDLPTLERIAKEADLFLQARRRKLCDQPRRVFQNNARPKVEPVRLIEPEKRLNSGQRTGEAKAGVADHRLCFKCKKTGHITRYCTAMDTTMKKAGAGVVLKATEVKTAEVKKPTEGSTMKVTDNFQSEVKDGMLQLASGKSVPVMMNCAALSDPEKTKSLRLPILRGEIDGREVDVMRDTGCEGVVVRRKLVDAGQLTGECCRLLRIDNTALLAEKVVINLRTPFLSGEVKALCIPDAICDVIVGNVDGARSPEDPDMSVMVGAATTRAQAKRNAVTKPLRVPDMERHRGVDREQLIKLQQEDPRIRELVDAGRTSRRGGKVVSFEKARGIVYRRYEDPGRNLKVFAMNTSTTSADNITNGDILPQGYSSHMRNQILGGVGLLCNILAVTLLWLSRSIRPSLKLALISLSLSDLLIMIVAAVWHPGLPCWPAMYIISSTIVVSYFSTVVLAFHNYLAVFYPTRCKQMLSTGRSVVILALCWLFGHLVSLACLGVSIPNGSRCYVIAVMPRIGVVVESSICLLSCFFIIVTNLRVLVHIRRRLQPCDHVLPRSQQALRPLESISSRNVFSRNRNACISTGTNSVEPISNSASSLLRLPEQHPTRMLVAEAPSVNSSDTSSSTLFEIADSINTADHVCIGSNSKNFPRKNIPFVSKLKQTNRVNSDGDGISESLNTKRLVSNQMQNRGVALPSSPTINPCGTLSKKTRSLQSGMYGETHISKMSYLEVPKVCTLSQINNIPSDACQLTNARGRNCKTQLQTQSEPRVPTNTIGLSTKQRKVHATQASCSPGAENATKNIGEAAEVVPLPSDIPETLTLRKSRESENRSSLYNDLNGERQHFYTTNLHDLELKVFSNYQLQQKSYETSERASPDKDVKGNFGTEKSLKKSFDRSSQERCSRVWKINSVSEQKCSLDEDTCLANNKEVGPLVKTEHKVLDIDQPPYLGHVAEKEFGGTICSQRGIRDENRASVVLGLDNVALSSQGSNRKLRRNFNAEKDQENTIDNKSEGKLTEDGFIKNENTPFNVHPPTSYNFSTMFSSEILTLSSNLNPKDCESSDITCHSIKHCTTSEEPAAEENNRTPGSSGILTTRQNSHPSQENGVVQTGGLPTCSPAPNGPLSRSTSEAKSKRWWQLRTQYTLVILCSWCCLVSLPYLVYGGYVAIWIEDRAKFISSGLGILVSSLAGLSSITNPILYAWRFVKWGDIWKQCRRKLSLERNH</sequence>
<keyword evidence="11" id="KW-1185">Reference proteome</keyword>
<dbReference type="CDD" id="cd00637">
    <property type="entry name" value="7tm_classA_rhodopsin-like"/>
    <property type="match status" value="1"/>
</dbReference>
<keyword evidence="5" id="KW-0862">Zinc</keyword>
<dbReference type="PANTHER" id="PTHR46888">
    <property type="entry name" value="ZINC KNUCKLE DOMAINCONTAINING PROTEIN-RELATED"/>
    <property type="match status" value="1"/>
</dbReference>
<dbReference type="PANTHER" id="PTHR46888:SF1">
    <property type="entry name" value="RIBONUCLEASE H"/>
    <property type="match status" value="1"/>
</dbReference>
<dbReference type="Proteomes" id="UP000762676">
    <property type="component" value="Unassembled WGS sequence"/>
</dbReference>
<keyword evidence="5" id="KW-0479">Metal-binding</keyword>
<keyword evidence="5" id="KW-0863">Zinc-finger</keyword>
<evidence type="ECO:0000259" key="9">
    <source>
        <dbReference type="PROSITE" id="PS50262"/>
    </source>
</evidence>
<feature type="transmembrane region" description="Helical" evidence="7">
    <location>
        <begin position="481"/>
        <end position="502"/>
    </location>
</feature>
<dbReference type="InterPro" id="IPR000276">
    <property type="entry name" value="GPCR_Rhodpsn"/>
</dbReference>
<dbReference type="Gene3D" id="1.10.4020.10">
    <property type="entry name" value="DNA breaking-rejoining enzymes"/>
    <property type="match status" value="1"/>
</dbReference>
<evidence type="ECO:0000313" key="11">
    <source>
        <dbReference type="Proteomes" id="UP000762676"/>
    </source>
</evidence>
<dbReference type="InterPro" id="IPR038269">
    <property type="entry name" value="SCAN_sf"/>
</dbReference>
<dbReference type="PROSITE" id="PS50262">
    <property type="entry name" value="G_PROTEIN_RECEP_F1_2"/>
    <property type="match status" value="1"/>
</dbReference>
<keyword evidence="4 7" id="KW-0472">Membrane</keyword>
<feature type="transmembrane region" description="Helical" evidence="7">
    <location>
        <begin position="1185"/>
        <end position="1212"/>
    </location>
</feature>
<evidence type="ECO:0000256" key="5">
    <source>
        <dbReference type="PROSITE-ProRule" id="PRU00047"/>
    </source>
</evidence>
<feature type="transmembrane region" description="Helical" evidence="7">
    <location>
        <begin position="523"/>
        <end position="545"/>
    </location>
</feature>
<evidence type="ECO:0008006" key="12">
    <source>
        <dbReference type="Google" id="ProtNLM"/>
    </source>
</evidence>
<feature type="region of interest" description="Disordered" evidence="6">
    <location>
        <begin position="1117"/>
        <end position="1155"/>
    </location>
</feature>
<evidence type="ECO:0000256" key="7">
    <source>
        <dbReference type="SAM" id="Phobius"/>
    </source>
</evidence>
<evidence type="ECO:0000256" key="1">
    <source>
        <dbReference type="ARBA" id="ARBA00004370"/>
    </source>
</evidence>
<dbReference type="Gene3D" id="1.20.1070.10">
    <property type="entry name" value="Rhodopsin 7-helix transmembrane proteins"/>
    <property type="match status" value="1"/>
</dbReference>
<dbReference type="InterPro" id="IPR001878">
    <property type="entry name" value="Znf_CCHC"/>
</dbReference>
<accession>A0AAV4H1U5</accession>
<feature type="compositionally biased region" description="Polar residues" evidence="6">
    <location>
        <begin position="1127"/>
        <end position="1150"/>
    </location>
</feature>